<evidence type="ECO:0000256" key="1">
    <source>
        <dbReference type="ARBA" id="ARBA00022443"/>
    </source>
</evidence>
<keyword evidence="6" id="KW-1185">Reference proteome</keyword>
<dbReference type="Proteomes" id="UP000053558">
    <property type="component" value="Unassembled WGS sequence"/>
</dbReference>
<dbReference type="SUPFAM" id="SSF50044">
    <property type="entry name" value="SH3-domain"/>
    <property type="match status" value="1"/>
</dbReference>
<proteinExistence type="predicted"/>
<dbReference type="OrthoDB" id="5983572at2759"/>
<comment type="caution">
    <text evidence="5">The sequence shown here is derived from an EMBL/GenBank/DDBJ whole genome shotgun (WGS) entry which is preliminary data.</text>
</comment>
<dbReference type="KEGG" id="cput:CONPUDRAFT_163364"/>
<protein>
    <submittedName>
        <fullName evidence="5">SH3-domain-containing protein</fullName>
    </submittedName>
</protein>
<name>A0A5M3MYC6_CONPW</name>
<gene>
    <name evidence="5" type="ORF">CONPUDRAFT_163364</name>
</gene>
<feature type="domain" description="SH3" evidence="4">
    <location>
        <begin position="90"/>
        <end position="151"/>
    </location>
</feature>
<dbReference type="InterPro" id="IPR001452">
    <property type="entry name" value="SH3_domain"/>
</dbReference>
<dbReference type="PRINTS" id="PR00499">
    <property type="entry name" value="P67PHOX"/>
</dbReference>
<dbReference type="PRINTS" id="PR00452">
    <property type="entry name" value="SH3DOMAIN"/>
</dbReference>
<evidence type="ECO:0000313" key="5">
    <source>
        <dbReference type="EMBL" id="EIW84173.1"/>
    </source>
</evidence>
<dbReference type="PROSITE" id="PS50002">
    <property type="entry name" value="SH3"/>
    <property type="match status" value="1"/>
</dbReference>
<organism evidence="5 6">
    <name type="scientific">Coniophora puteana (strain RWD-64-598)</name>
    <name type="common">Brown rot fungus</name>
    <dbReference type="NCBI Taxonomy" id="741705"/>
    <lineage>
        <taxon>Eukaryota</taxon>
        <taxon>Fungi</taxon>
        <taxon>Dikarya</taxon>
        <taxon>Basidiomycota</taxon>
        <taxon>Agaricomycotina</taxon>
        <taxon>Agaricomycetes</taxon>
        <taxon>Agaricomycetidae</taxon>
        <taxon>Boletales</taxon>
        <taxon>Coniophorineae</taxon>
        <taxon>Coniophoraceae</taxon>
        <taxon>Coniophora</taxon>
    </lineage>
</organism>
<keyword evidence="1 2" id="KW-0728">SH3 domain</keyword>
<dbReference type="Gene3D" id="2.30.30.40">
    <property type="entry name" value="SH3 Domains"/>
    <property type="match status" value="1"/>
</dbReference>
<evidence type="ECO:0000259" key="4">
    <source>
        <dbReference type="PROSITE" id="PS50002"/>
    </source>
</evidence>
<dbReference type="SMART" id="SM00326">
    <property type="entry name" value="SH3"/>
    <property type="match status" value="1"/>
</dbReference>
<feature type="region of interest" description="Disordered" evidence="3">
    <location>
        <begin position="63"/>
        <end position="84"/>
    </location>
</feature>
<dbReference type="EMBL" id="JH711575">
    <property type="protein sequence ID" value="EIW84173.1"/>
    <property type="molecule type" value="Genomic_DNA"/>
</dbReference>
<dbReference type="GeneID" id="19204901"/>
<evidence type="ECO:0000256" key="2">
    <source>
        <dbReference type="PROSITE-ProRule" id="PRU00192"/>
    </source>
</evidence>
<dbReference type="Pfam" id="PF00018">
    <property type="entry name" value="SH3_1"/>
    <property type="match status" value="1"/>
</dbReference>
<dbReference type="InterPro" id="IPR036028">
    <property type="entry name" value="SH3-like_dom_sf"/>
</dbReference>
<sequence>MNAPSDPQTAALLAHVAAQIQHNAAFLESQGYISPEDAATMNSIVSKLPVTVSISSTTTHVRVSSPPVATHPSGISAPRTVPPPPPVVSTSATYVRALWAYNEDGAESNDLSFSSGELIELVSQKNADWWSGRVRGKEGLFPSNHVEKVDSTAAPSPTSTAVTTAKKPYKPFGAALHGADTPPPSTTGINSVGLQQAPGQAEKKSKYGKYGNTMAHSAAGGVGFGAGSAIGGGLVRAIF</sequence>
<dbReference type="FunFam" id="2.30.30.40:FF:000072">
    <property type="entry name" value="Unconventional Myosin IB"/>
    <property type="match status" value="1"/>
</dbReference>
<dbReference type="OMA" id="LKNTMAH"/>
<dbReference type="PANTHER" id="PTHR45929">
    <property type="entry name" value="JAK PATHWAY SIGNAL TRANSDUCTION ADAPTOR MOLECULE"/>
    <property type="match status" value="1"/>
</dbReference>
<dbReference type="PANTHER" id="PTHR45929:SF7">
    <property type="entry name" value="LAS SEVENTEEN-BINDING PROTEIN 1"/>
    <property type="match status" value="1"/>
</dbReference>
<accession>A0A5M3MYC6</accession>
<dbReference type="AlphaFoldDB" id="A0A5M3MYC6"/>
<dbReference type="RefSeq" id="XP_007765946.1">
    <property type="nucleotide sequence ID" value="XM_007767756.1"/>
</dbReference>
<reference evidence="6" key="1">
    <citation type="journal article" date="2012" name="Science">
        <title>The Paleozoic origin of enzymatic lignin decomposition reconstructed from 31 fungal genomes.</title>
        <authorList>
            <person name="Floudas D."/>
            <person name="Binder M."/>
            <person name="Riley R."/>
            <person name="Barry K."/>
            <person name="Blanchette R.A."/>
            <person name="Henrissat B."/>
            <person name="Martinez A.T."/>
            <person name="Otillar R."/>
            <person name="Spatafora J.W."/>
            <person name="Yadav J.S."/>
            <person name="Aerts A."/>
            <person name="Benoit I."/>
            <person name="Boyd A."/>
            <person name="Carlson A."/>
            <person name="Copeland A."/>
            <person name="Coutinho P.M."/>
            <person name="de Vries R.P."/>
            <person name="Ferreira P."/>
            <person name="Findley K."/>
            <person name="Foster B."/>
            <person name="Gaskell J."/>
            <person name="Glotzer D."/>
            <person name="Gorecki P."/>
            <person name="Heitman J."/>
            <person name="Hesse C."/>
            <person name="Hori C."/>
            <person name="Igarashi K."/>
            <person name="Jurgens J.A."/>
            <person name="Kallen N."/>
            <person name="Kersten P."/>
            <person name="Kohler A."/>
            <person name="Kuees U."/>
            <person name="Kumar T.K.A."/>
            <person name="Kuo A."/>
            <person name="LaButti K."/>
            <person name="Larrondo L.F."/>
            <person name="Lindquist E."/>
            <person name="Ling A."/>
            <person name="Lombard V."/>
            <person name="Lucas S."/>
            <person name="Lundell T."/>
            <person name="Martin R."/>
            <person name="McLaughlin D.J."/>
            <person name="Morgenstern I."/>
            <person name="Morin E."/>
            <person name="Murat C."/>
            <person name="Nagy L.G."/>
            <person name="Nolan M."/>
            <person name="Ohm R.A."/>
            <person name="Patyshakuliyeva A."/>
            <person name="Rokas A."/>
            <person name="Ruiz-Duenas F.J."/>
            <person name="Sabat G."/>
            <person name="Salamov A."/>
            <person name="Samejima M."/>
            <person name="Schmutz J."/>
            <person name="Slot J.C."/>
            <person name="St John F."/>
            <person name="Stenlid J."/>
            <person name="Sun H."/>
            <person name="Sun S."/>
            <person name="Syed K."/>
            <person name="Tsang A."/>
            <person name="Wiebenga A."/>
            <person name="Young D."/>
            <person name="Pisabarro A."/>
            <person name="Eastwood D.C."/>
            <person name="Martin F."/>
            <person name="Cullen D."/>
            <person name="Grigoriev I.V."/>
            <person name="Hibbett D.S."/>
        </authorList>
    </citation>
    <scope>NUCLEOTIDE SEQUENCE [LARGE SCALE GENOMIC DNA]</scope>
    <source>
        <strain evidence="6">RWD-64-598 SS2</strain>
    </source>
</reference>
<evidence type="ECO:0000256" key="3">
    <source>
        <dbReference type="SAM" id="MobiDB-lite"/>
    </source>
</evidence>
<dbReference type="InterPro" id="IPR050670">
    <property type="entry name" value="STAM"/>
</dbReference>
<evidence type="ECO:0000313" key="6">
    <source>
        <dbReference type="Proteomes" id="UP000053558"/>
    </source>
</evidence>